<sequence>MRPEEHPEKVLLISVGTSPQIITEVIYALTVQRQRQQLPMFMPSKIVVVSTTTGIIEAKKGLDGANGYYTKLAQDYHLTDLPTAIDYQTIVTSNNEPLDDIRNSKDNADAADFIANIIRQYTSNDNCALHVSIAGGRKTQGYYTGFALSLFGRPKIRCRIFWWMQNTKVTVSSFIPRLKLVLFLLL</sequence>
<dbReference type="EMBL" id="CP021377">
    <property type="protein sequence ID" value="ART83428.1"/>
    <property type="molecule type" value="Genomic_DNA"/>
</dbReference>
<organism evidence="2 3">
    <name type="scientific">Oceanisphaera profunda</name>
    <dbReference type="NCBI Taxonomy" id="1416627"/>
    <lineage>
        <taxon>Bacteria</taxon>
        <taxon>Pseudomonadati</taxon>
        <taxon>Pseudomonadota</taxon>
        <taxon>Gammaproteobacteria</taxon>
        <taxon>Aeromonadales</taxon>
        <taxon>Aeromonadaceae</taxon>
        <taxon>Oceanisphaera</taxon>
    </lineage>
</organism>
<dbReference type="InterPro" id="IPR013413">
    <property type="entry name" value="CRISPR-assoc_prot_NE0113"/>
</dbReference>
<reference evidence="2 3" key="1">
    <citation type="journal article" date="2014" name="Int. J. Syst. Evol. Microbiol.">
        <title>Oceanisphaera profunda sp. nov., a marine bacterium isolated from deep-sea sediment, and emended description of the genus Oceanisphaera.</title>
        <authorList>
            <person name="Xu Z."/>
            <person name="Zhang X.Y."/>
            <person name="Su H.N."/>
            <person name="Yu Z.C."/>
            <person name="Liu C."/>
            <person name="Li H."/>
            <person name="Chen X.L."/>
            <person name="Song X.Y."/>
            <person name="Xie B.B."/>
            <person name="Qin Q.L."/>
            <person name="Zhou B.C."/>
            <person name="Shi M."/>
            <person name="Huang Y."/>
            <person name="Zhang Y.Z."/>
        </authorList>
    </citation>
    <scope>NUCLEOTIDE SEQUENCE [LARGE SCALE GENOMIC DNA]</scope>
    <source>
        <strain evidence="2 3">SM1222</strain>
    </source>
</reference>
<dbReference type="OrthoDB" id="9805822at2"/>
<keyword evidence="3" id="KW-1185">Reference proteome</keyword>
<gene>
    <name evidence="2" type="ORF">CBP31_13020</name>
</gene>
<dbReference type="Pfam" id="PF09623">
    <property type="entry name" value="Cas_NE0113"/>
    <property type="match status" value="1"/>
</dbReference>
<dbReference type="InterPro" id="IPR019092">
    <property type="entry name" value="SSO2081-like_dom"/>
</dbReference>
<accession>A0A1Y0D7A4</accession>
<evidence type="ECO:0000313" key="3">
    <source>
        <dbReference type="Proteomes" id="UP000243937"/>
    </source>
</evidence>
<name>A0A1Y0D7A4_9GAMM</name>
<protein>
    <submittedName>
        <fullName evidence="2">CRISPR-associated protein</fullName>
    </submittedName>
</protein>
<feature type="domain" description="CRISPR system ring nuclease SSO2081-like" evidence="1">
    <location>
        <begin position="18"/>
        <end position="155"/>
    </location>
</feature>
<dbReference type="AlphaFoldDB" id="A0A1Y0D7A4"/>
<dbReference type="KEGG" id="opf:CBP31_13020"/>
<evidence type="ECO:0000259" key="1">
    <source>
        <dbReference type="Pfam" id="PF09623"/>
    </source>
</evidence>
<dbReference type="Proteomes" id="UP000243937">
    <property type="component" value="Chromosome"/>
</dbReference>
<proteinExistence type="predicted"/>
<dbReference type="NCBIfam" id="TIGR02584">
    <property type="entry name" value="cas_NE0113"/>
    <property type="match status" value="1"/>
</dbReference>
<evidence type="ECO:0000313" key="2">
    <source>
        <dbReference type="EMBL" id="ART83428.1"/>
    </source>
</evidence>